<dbReference type="InterPro" id="IPR011990">
    <property type="entry name" value="TPR-like_helical_dom_sf"/>
</dbReference>
<dbReference type="Pfam" id="PF21033">
    <property type="entry name" value="RMD1-3"/>
    <property type="match status" value="1"/>
</dbReference>
<dbReference type="SUPFAM" id="SSF48452">
    <property type="entry name" value="TPR-like"/>
    <property type="match status" value="1"/>
</dbReference>
<dbReference type="InterPro" id="IPR049039">
    <property type="entry name" value="RMD1-3_a_helical_rpt"/>
</dbReference>
<evidence type="ECO:0000313" key="3">
    <source>
        <dbReference type="EMBL" id="KAH3859470.1"/>
    </source>
</evidence>
<comment type="caution">
    <text evidence="3">The sequence shown here is derived from an EMBL/GenBank/DDBJ whole genome shotgun (WGS) entry which is preliminary data.</text>
</comment>
<dbReference type="GO" id="GO:0005739">
    <property type="term" value="C:mitochondrion"/>
    <property type="evidence" value="ECO:0007669"/>
    <property type="project" value="TreeGrafter"/>
</dbReference>
<dbReference type="Gene3D" id="1.25.40.10">
    <property type="entry name" value="Tetratricopeptide repeat domain"/>
    <property type="match status" value="1"/>
</dbReference>
<evidence type="ECO:0000256" key="2">
    <source>
        <dbReference type="SAM" id="Phobius"/>
    </source>
</evidence>
<dbReference type="GO" id="GO:0005876">
    <property type="term" value="C:spindle microtubule"/>
    <property type="evidence" value="ECO:0007669"/>
    <property type="project" value="TreeGrafter"/>
</dbReference>
<keyword evidence="4" id="KW-1185">Reference proteome</keyword>
<dbReference type="AlphaFoldDB" id="A0A9D4RAQ9"/>
<evidence type="ECO:0008006" key="5">
    <source>
        <dbReference type="Google" id="ProtNLM"/>
    </source>
</evidence>
<keyword evidence="2" id="KW-1133">Transmembrane helix</keyword>
<dbReference type="Proteomes" id="UP000828390">
    <property type="component" value="Unassembled WGS sequence"/>
</dbReference>
<proteinExistence type="predicted"/>
<name>A0A9D4RAQ9_DREPO</name>
<sequence>MSFFRQNAPLFSAVGAGAVLCYMYWRMTARILRELENLHLQELENLRGVVQQLQNIQSQIDQLHHKVDRVSKRRRGPGSGFFSIATSSGEEEDDVYEEAYGGSDFDPLQEIALQEVEDQIIVPTQEQDTESSVQHPGTELFAAVDQLVEGTDLDKQKAFDLLQNKQGKFSNDPEYFWRLSKSTYQVSQIIGAEGDTEKKKKYMYDANSYAETALNLDESCANAHKWFAITIGSVGEFEGTQQKIQNGFKYKEHIEKAIGINPTDPSNHYLLGRWCYSVYMLSWIERKAAATLFATPPSATIDETLTHFLKASIAGNRS</sequence>
<feature type="coiled-coil region" evidence="1">
    <location>
        <begin position="46"/>
        <end position="73"/>
    </location>
</feature>
<evidence type="ECO:0000256" key="1">
    <source>
        <dbReference type="SAM" id="Coils"/>
    </source>
</evidence>
<accession>A0A9D4RAQ9</accession>
<feature type="transmembrane region" description="Helical" evidence="2">
    <location>
        <begin position="6"/>
        <end position="25"/>
    </location>
</feature>
<keyword evidence="1" id="KW-0175">Coiled coil</keyword>
<dbReference type="GO" id="GO:0008017">
    <property type="term" value="F:microtubule binding"/>
    <property type="evidence" value="ECO:0007669"/>
    <property type="project" value="TreeGrafter"/>
</dbReference>
<keyword evidence="2" id="KW-0812">Transmembrane</keyword>
<reference evidence="3" key="2">
    <citation type="submission" date="2020-11" db="EMBL/GenBank/DDBJ databases">
        <authorList>
            <person name="McCartney M.A."/>
            <person name="Auch B."/>
            <person name="Kono T."/>
            <person name="Mallez S."/>
            <person name="Becker A."/>
            <person name="Gohl D.M."/>
            <person name="Silverstein K.A.T."/>
            <person name="Koren S."/>
            <person name="Bechman K.B."/>
            <person name="Herman A."/>
            <person name="Abrahante J.E."/>
            <person name="Garbe J."/>
        </authorList>
    </citation>
    <scope>NUCLEOTIDE SEQUENCE</scope>
    <source>
        <strain evidence="3">Duluth1</strain>
        <tissue evidence="3">Whole animal</tissue>
    </source>
</reference>
<dbReference type="GO" id="GO:0097431">
    <property type="term" value="C:mitotic spindle pole"/>
    <property type="evidence" value="ECO:0007669"/>
    <property type="project" value="TreeGrafter"/>
</dbReference>
<gene>
    <name evidence="3" type="ORF">DPMN_102285</name>
</gene>
<reference evidence="3" key="1">
    <citation type="journal article" date="2019" name="bioRxiv">
        <title>The Genome of the Zebra Mussel, Dreissena polymorpha: A Resource for Invasive Species Research.</title>
        <authorList>
            <person name="McCartney M.A."/>
            <person name="Auch B."/>
            <person name="Kono T."/>
            <person name="Mallez S."/>
            <person name="Zhang Y."/>
            <person name="Obille A."/>
            <person name="Becker A."/>
            <person name="Abrahante J.E."/>
            <person name="Garbe J."/>
            <person name="Badalamenti J.P."/>
            <person name="Herman A."/>
            <person name="Mangelson H."/>
            <person name="Liachko I."/>
            <person name="Sullivan S."/>
            <person name="Sone E.D."/>
            <person name="Koren S."/>
            <person name="Silverstein K.A.T."/>
            <person name="Beckman K.B."/>
            <person name="Gohl D.M."/>
        </authorList>
    </citation>
    <scope>NUCLEOTIDE SEQUENCE</scope>
    <source>
        <strain evidence="3">Duluth1</strain>
        <tissue evidence="3">Whole animal</tissue>
    </source>
</reference>
<organism evidence="3 4">
    <name type="scientific">Dreissena polymorpha</name>
    <name type="common">Zebra mussel</name>
    <name type="synonym">Mytilus polymorpha</name>
    <dbReference type="NCBI Taxonomy" id="45954"/>
    <lineage>
        <taxon>Eukaryota</taxon>
        <taxon>Metazoa</taxon>
        <taxon>Spiralia</taxon>
        <taxon>Lophotrochozoa</taxon>
        <taxon>Mollusca</taxon>
        <taxon>Bivalvia</taxon>
        <taxon>Autobranchia</taxon>
        <taxon>Heteroconchia</taxon>
        <taxon>Euheterodonta</taxon>
        <taxon>Imparidentia</taxon>
        <taxon>Neoheterodontei</taxon>
        <taxon>Myida</taxon>
        <taxon>Dreissenoidea</taxon>
        <taxon>Dreissenidae</taxon>
        <taxon>Dreissena</taxon>
    </lineage>
</organism>
<protein>
    <recommendedName>
        <fullName evidence="5">Regulator of microtubule dynamics protein 1</fullName>
    </recommendedName>
</protein>
<dbReference type="PANTHER" id="PTHR16056">
    <property type="entry name" value="REGULATOR OF MICROTUBULE DYNAMICS PROTEIN"/>
    <property type="match status" value="1"/>
</dbReference>
<dbReference type="EMBL" id="JAIWYP010000003">
    <property type="protein sequence ID" value="KAH3859470.1"/>
    <property type="molecule type" value="Genomic_DNA"/>
</dbReference>
<keyword evidence="2" id="KW-0472">Membrane</keyword>
<evidence type="ECO:0000313" key="4">
    <source>
        <dbReference type="Proteomes" id="UP000828390"/>
    </source>
</evidence>
<dbReference type="PANTHER" id="PTHR16056:SF37">
    <property type="entry name" value="REGULATOR OF MICROTUBULE DYNAMICS PROTEIN 3-LIKE ISOFORM X1"/>
    <property type="match status" value="1"/>
</dbReference>